<comment type="caution">
    <text evidence="5">The sequence shown here is derived from an EMBL/GenBank/DDBJ whole genome shotgun (WGS) entry which is preliminary data.</text>
</comment>
<keyword evidence="2" id="KW-0808">Transferase</keyword>
<gene>
    <name evidence="5" type="ORF">AaE_003719</name>
</gene>
<keyword evidence="1" id="KW-0489">Methyltransferase</keyword>
<dbReference type="GO" id="GO:0042054">
    <property type="term" value="F:histone methyltransferase activity"/>
    <property type="evidence" value="ECO:0007669"/>
    <property type="project" value="TreeGrafter"/>
</dbReference>
<dbReference type="GO" id="GO:0032259">
    <property type="term" value="P:methylation"/>
    <property type="evidence" value="ECO:0007669"/>
    <property type="project" value="UniProtKB-KW"/>
</dbReference>
<protein>
    <recommendedName>
        <fullName evidence="4">Protein arginine N-methyltransferase domain-containing protein</fullName>
    </recommendedName>
</protein>
<reference evidence="5 6" key="1">
    <citation type="submission" date="2019-06" db="EMBL/GenBank/DDBJ databases">
        <title>Genomics analysis of Aphanomyces spp. identifies a new class of oomycete effector associated with host adaptation.</title>
        <authorList>
            <person name="Gaulin E."/>
        </authorList>
    </citation>
    <scope>NUCLEOTIDE SEQUENCE [LARGE SCALE GENOMIC DNA]</scope>
    <source>
        <strain evidence="5 6">E</strain>
    </source>
</reference>
<dbReference type="Proteomes" id="UP000469452">
    <property type="component" value="Unassembled WGS sequence"/>
</dbReference>
<dbReference type="Pfam" id="PF22528">
    <property type="entry name" value="PRMT_C"/>
    <property type="match status" value="1"/>
</dbReference>
<name>A0A6A5AT49_APHAT</name>
<evidence type="ECO:0000313" key="5">
    <source>
        <dbReference type="EMBL" id="KAF0759345.1"/>
    </source>
</evidence>
<dbReference type="InterPro" id="IPR025799">
    <property type="entry name" value="Arg_MeTrfase"/>
</dbReference>
<proteinExistence type="predicted"/>
<dbReference type="Gene3D" id="2.70.160.11">
    <property type="entry name" value="Hnrnp arginine n-methyltransferase1"/>
    <property type="match status" value="1"/>
</dbReference>
<keyword evidence="3" id="KW-0949">S-adenosyl-L-methionine</keyword>
<dbReference type="GO" id="GO:0005634">
    <property type="term" value="C:nucleus"/>
    <property type="evidence" value="ECO:0007669"/>
    <property type="project" value="TreeGrafter"/>
</dbReference>
<evidence type="ECO:0000313" key="6">
    <source>
        <dbReference type="Proteomes" id="UP000469452"/>
    </source>
</evidence>
<dbReference type="InterPro" id="IPR029063">
    <property type="entry name" value="SAM-dependent_MTases_sf"/>
</dbReference>
<evidence type="ECO:0000256" key="1">
    <source>
        <dbReference type="ARBA" id="ARBA00022603"/>
    </source>
</evidence>
<dbReference type="PANTHER" id="PTHR11006">
    <property type="entry name" value="PROTEIN ARGININE N-METHYLTRANSFERASE"/>
    <property type="match status" value="1"/>
</dbReference>
<dbReference type="PANTHER" id="PTHR11006:SF53">
    <property type="entry name" value="PROTEIN ARGININE N-METHYLTRANSFERASE 3"/>
    <property type="match status" value="1"/>
</dbReference>
<evidence type="ECO:0000256" key="3">
    <source>
        <dbReference type="ARBA" id="ARBA00022691"/>
    </source>
</evidence>
<evidence type="ECO:0000259" key="4">
    <source>
        <dbReference type="Pfam" id="PF22528"/>
    </source>
</evidence>
<dbReference type="GO" id="GO:0016274">
    <property type="term" value="F:protein-arginine N-methyltransferase activity"/>
    <property type="evidence" value="ECO:0007669"/>
    <property type="project" value="InterPro"/>
</dbReference>
<dbReference type="SUPFAM" id="SSF53335">
    <property type="entry name" value="S-adenosyl-L-methionine-dependent methyltransferases"/>
    <property type="match status" value="1"/>
</dbReference>
<feature type="domain" description="Protein arginine N-methyltransferase" evidence="4">
    <location>
        <begin position="10"/>
        <end position="136"/>
    </location>
</feature>
<dbReference type="InterPro" id="IPR055135">
    <property type="entry name" value="PRMT_dom"/>
</dbReference>
<sequence>MQAVRDRVETKDGFVEVVPASDVLSTRALLNTIDIPSVDVAALDFTTPFELHITRADTCFGFLSSFDVGFEDKLTNPLWFSTGAEATPTHWQQVFFHVKHPFAVAVGSVIRGTWGVQRNWKNPRFLDIDLSWRVNDDELQHETFYIH</sequence>
<accession>A0A6A5AT49</accession>
<organism evidence="5 6">
    <name type="scientific">Aphanomyces astaci</name>
    <name type="common">Crayfish plague agent</name>
    <dbReference type="NCBI Taxonomy" id="112090"/>
    <lineage>
        <taxon>Eukaryota</taxon>
        <taxon>Sar</taxon>
        <taxon>Stramenopiles</taxon>
        <taxon>Oomycota</taxon>
        <taxon>Saprolegniomycetes</taxon>
        <taxon>Saprolegniales</taxon>
        <taxon>Verrucalvaceae</taxon>
        <taxon>Aphanomyces</taxon>
    </lineage>
</organism>
<dbReference type="VEuPathDB" id="FungiDB:H257_13589"/>
<evidence type="ECO:0000256" key="2">
    <source>
        <dbReference type="ARBA" id="ARBA00022679"/>
    </source>
</evidence>
<dbReference type="AlphaFoldDB" id="A0A6A5AT49"/>
<dbReference type="EMBL" id="VJMI01009261">
    <property type="protein sequence ID" value="KAF0759345.1"/>
    <property type="molecule type" value="Genomic_DNA"/>
</dbReference>